<sequence>MDSEEVVSLVGSLNSNYTRESESIYLGTNSTGDFGMELNSTLNSSITNGTLGRDGMPPFLTTMSETSRNCVIAYVILFLISATGNLSVFVSVFQQMRKTKSRICVLILHLSIADLMVTFFMMPIEVAWRLTVAWYGGNILCKICQFLRAFGLYLSSMVLICISLDRYFAIIHPLKTSRAKRRGRAMLACAWASAALCSLPQ</sequence>
<keyword evidence="6 8" id="KW-0472">Membrane</keyword>
<feature type="domain" description="G-protein coupled receptors family 1 profile" evidence="9">
    <location>
        <begin position="84"/>
        <end position="201"/>
    </location>
</feature>
<dbReference type="PROSITE" id="PS50262">
    <property type="entry name" value="G_PROTEIN_RECEP_F1_2"/>
    <property type="match status" value="1"/>
</dbReference>
<dbReference type="GO" id="GO:0005886">
    <property type="term" value="C:plasma membrane"/>
    <property type="evidence" value="ECO:0007669"/>
    <property type="project" value="UniProtKB-SubCell"/>
</dbReference>
<dbReference type="InterPro" id="IPR000276">
    <property type="entry name" value="GPCR_Rhodpsn"/>
</dbReference>
<gene>
    <name evidence="10" type="ORF">AFUS01_LOCUS9582</name>
</gene>
<keyword evidence="11" id="KW-1185">Reference proteome</keyword>
<evidence type="ECO:0000256" key="1">
    <source>
        <dbReference type="ARBA" id="ARBA00004651"/>
    </source>
</evidence>
<accession>A0A8J2JIA1</accession>
<feature type="transmembrane region" description="Helical" evidence="8">
    <location>
        <begin position="150"/>
        <end position="174"/>
    </location>
</feature>
<evidence type="ECO:0000256" key="4">
    <source>
        <dbReference type="ARBA" id="ARBA00022692"/>
    </source>
</evidence>
<proteinExistence type="inferred from homology"/>
<keyword evidence="3" id="KW-1003">Cell membrane</keyword>
<dbReference type="Pfam" id="PF00001">
    <property type="entry name" value="7tm_1"/>
    <property type="match status" value="1"/>
</dbReference>
<evidence type="ECO:0000256" key="7">
    <source>
        <dbReference type="ARBA" id="ARBA00023170"/>
    </source>
</evidence>
<evidence type="ECO:0000313" key="10">
    <source>
        <dbReference type="EMBL" id="CAG7720296.1"/>
    </source>
</evidence>
<evidence type="ECO:0000259" key="9">
    <source>
        <dbReference type="PROSITE" id="PS50262"/>
    </source>
</evidence>
<dbReference type="GO" id="GO:0004930">
    <property type="term" value="F:G protein-coupled receptor activity"/>
    <property type="evidence" value="ECO:0007669"/>
    <property type="project" value="InterPro"/>
</dbReference>
<comment type="caution">
    <text evidence="10">The sequence shown here is derived from an EMBL/GenBank/DDBJ whole genome shotgun (WGS) entry which is preliminary data.</text>
</comment>
<dbReference type="GO" id="GO:0042277">
    <property type="term" value="F:peptide binding"/>
    <property type="evidence" value="ECO:0007669"/>
    <property type="project" value="TreeGrafter"/>
</dbReference>
<dbReference type="SUPFAM" id="SSF81321">
    <property type="entry name" value="Family A G protein-coupled receptor-like"/>
    <property type="match status" value="1"/>
</dbReference>
<comment type="subcellular location">
    <subcellularLocation>
        <location evidence="1">Cell membrane</location>
        <topology evidence="1">Multi-pass membrane protein</topology>
    </subcellularLocation>
</comment>
<dbReference type="AlphaFoldDB" id="A0A8J2JIA1"/>
<evidence type="ECO:0000256" key="5">
    <source>
        <dbReference type="ARBA" id="ARBA00022989"/>
    </source>
</evidence>
<keyword evidence="7" id="KW-0675">Receptor</keyword>
<dbReference type="OrthoDB" id="6435638at2759"/>
<evidence type="ECO:0000256" key="8">
    <source>
        <dbReference type="SAM" id="Phobius"/>
    </source>
</evidence>
<keyword evidence="4 8" id="KW-0812">Transmembrane</keyword>
<comment type="similarity">
    <text evidence="2">Belongs to the G-protein coupled receptor 1 family.</text>
</comment>
<feature type="transmembrane region" description="Helical" evidence="8">
    <location>
        <begin position="71"/>
        <end position="93"/>
    </location>
</feature>
<organism evidence="10 11">
    <name type="scientific">Allacma fusca</name>
    <dbReference type="NCBI Taxonomy" id="39272"/>
    <lineage>
        <taxon>Eukaryota</taxon>
        <taxon>Metazoa</taxon>
        <taxon>Ecdysozoa</taxon>
        <taxon>Arthropoda</taxon>
        <taxon>Hexapoda</taxon>
        <taxon>Collembola</taxon>
        <taxon>Symphypleona</taxon>
        <taxon>Sminthuridae</taxon>
        <taxon>Allacma</taxon>
    </lineage>
</organism>
<evidence type="ECO:0000256" key="3">
    <source>
        <dbReference type="ARBA" id="ARBA00022475"/>
    </source>
</evidence>
<feature type="transmembrane region" description="Helical" evidence="8">
    <location>
        <begin position="105"/>
        <end position="130"/>
    </location>
</feature>
<evidence type="ECO:0000313" key="11">
    <source>
        <dbReference type="Proteomes" id="UP000708208"/>
    </source>
</evidence>
<dbReference type="EMBL" id="CAJVCH010069342">
    <property type="protein sequence ID" value="CAG7720296.1"/>
    <property type="molecule type" value="Genomic_DNA"/>
</dbReference>
<feature type="non-terminal residue" evidence="10">
    <location>
        <position position="201"/>
    </location>
</feature>
<dbReference type="PANTHER" id="PTHR24241">
    <property type="entry name" value="NEUROPEPTIDE RECEPTOR-RELATED G-PROTEIN COUPLED RECEPTOR"/>
    <property type="match status" value="1"/>
</dbReference>
<dbReference type="PANTHER" id="PTHR24241:SF59">
    <property type="entry name" value="ADIPOKINETIC HORMONE RECEPTOR, ISOFORM C"/>
    <property type="match status" value="1"/>
</dbReference>
<evidence type="ECO:0000256" key="6">
    <source>
        <dbReference type="ARBA" id="ARBA00023136"/>
    </source>
</evidence>
<reference evidence="10" key="1">
    <citation type="submission" date="2021-06" db="EMBL/GenBank/DDBJ databases">
        <authorList>
            <person name="Hodson N. C."/>
            <person name="Mongue J. A."/>
            <person name="Jaron S. K."/>
        </authorList>
    </citation>
    <scope>NUCLEOTIDE SEQUENCE</scope>
</reference>
<dbReference type="PROSITE" id="PS00237">
    <property type="entry name" value="G_PROTEIN_RECEP_F1_1"/>
    <property type="match status" value="1"/>
</dbReference>
<dbReference type="InterPro" id="IPR017452">
    <property type="entry name" value="GPCR_Rhodpsn_7TM"/>
</dbReference>
<dbReference type="Proteomes" id="UP000708208">
    <property type="component" value="Unassembled WGS sequence"/>
</dbReference>
<protein>
    <recommendedName>
        <fullName evidence="9">G-protein coupled receptors family 1 profile domain-containing protein</fullName>
    </recommendedName>
</protein>
<dbReference type="GO" id="GO:0032870">
    <property type="term" value="P:cellular response to hormone stimulus"/>
    <property type="evidence" value="ECO:0007669"/>
    <property type="project" value="TreeGrafter"/>
</dbReference>
<evidence type="ECO:0000256" key="2">
    <source>
        <dbReference type="ARBA" id="ARBA00010663"/>
    </source>
</evidence>
<keyword evidence="5 8" id="KW-1133">Transmembrane helix</keyword>
<name>A0A8J2JIA1_9HEXA</name>